<gene>
    <name evidence="1" type="ORF">ACFSRZ_01740</name>
</gene>
<protein>
    <submittedName>
        <fullName evidence="1">Uncharacterized protein</fullName>
    </submittedName>
</protein>
<dbReference type="Proteomes" id="UP001597508">
    <property type="component" value="Unassembled WGS sequence"/>
</dbReference>
<reference evidence="2" key="1">
    <citation type="journal article" date="2019" name="Int. J. Syst. Evol. Microbiol.">
        <title>The Global Catalogue of Microorganisms (GCM) 10K type strain sequencing project: providing services to taxonomists for standard genome sequencing and annotation.</title>
        <authorList>
            <consortium name="The Broad Institute Genomics Platform"/>
            <consortium name="The Broad Institute Genome Sequencing Center for Infectious Disease"/>
            <person name="Wu L."/>
            <person name="Ma J."/>
        </authorList>
    </citation>
    <scope>NUCLEOTIDE SEQUENCE [LARGE SCALE GENOMIC DNA]</scope>
    <source>
        <strain evidence="2">KCTC 52127</strain>
    </source>
</reference>
<accession>A0ABW5LMJ5</accession>
<sequence>MEGLDKDQLESDLITVFSNPQNISNVNTVCQALADVIHNYVKAGNVVGTCPSSGGPLTDGKLI</sequence>
<organism evidence="1 2">
    <name type="scientific">Pseudotenacibaculum haliotis</name>
    <dbReference type="NCBI Taxonomy" id="1862138"/>
    <lineage>
        <taxon>Bacteria</taxon>
        <taxon>Pseudomonadati</taxon>
        <taxon>Bacteroidota</taxon>
        <taxon>Flavobacteriia</taxon>
        <taxon>Flavobacteriales</taxon>
        <taxon>Flavobacteriaceae</taxon>
        <taxon>Pseudotenacibaculum</taxon>
    </lineage>
</organism>
<evidence type="ECO:0000313" key="2">
    <source>
        <dbReference type="Proteomes" id="UP001597508"/>
    </source>
</evidence>
<keyword evidence="2" id="KW-1185">Reference proteome</keyword>
<dbReference type="EMBL" id="JBHULH010000001">
    <property type="protein sequence ID" value="MFD2566073.1"/>
    <property type="molecule type" value="Genomic_DNA"/>
</dbReference>
<evidence type="ECO:0000313" key="1">
    <source>
        <dbReference type="EMBL" id="MFD2566073.1"/>
    </source>
</evidence>
<proteinExistence type="predicted"/>
<dbReference type="RefSeq" id="WP_379664795.1">
    <property type="nucleotide sequence ID" value="NZ_JBHULH010000001.1"/>
</dbReference>
<name>A0ABW5LMJ5_9FLAO</name>
<comment type="caution">
    <text evidence="1">The sequence shown here is derived from an EMBL/GenBank/DDBJ whole genome shotgun (WGS) entry which is preliminary data.</text>
</comment>